<evidence type="ECO:0000313" key="2">
    <source>
        <dbReference type="EMBL" id="MDM4015697.1"/>
    </source>
</evidence>
<evidence type="ECO:0000313" key="3">
    <source>
        <dbReference type="Proteomes" id="UP001239462"/>
    </source>
</evidence>
<evidence type="ECO:0000256" key="1">
    <source>
        <dbReference type="SAM" id="MobiDB-lite"/>
    </source>
</evidence>
<protein>
    <recommendedName>
        <fullName evidence="4">Serine protease</fullName>
    </recommendedName>
</protein>
<feature type="region of interest" description="Disordered" evidence="1">
    <location>
        <begin position="1"/>
        <end position="24"/>
    </location>
</feature>
<gene>
    <name evidence="2" type="ORF">QTN89_09670</name>
</gene>
<evidence type="ECO:0008006" key="4">
    <source>
        <dbReference type="Google" id="ProtNLM"/>
    </source>
</evidence>
<accession>A0ABT7PGT6</accession>
<dbReference type="SUPFAM" id="SSF50494">
    <property type="entry name" value="Trypsin-like serine proteases"/>
    <property type="match status" value="1"/>
</dbReference>
<proteinExistence type="predicted"/>
<comment type="caution">
    <text evidence="2">The sequence shown here is derived from an EMBL/GenBank/DDBJ whole genome shotgun (WGS) entry which is preliminary data.</text>
</comment>
<name>A0ABT7PGT6_9BACT</name>
<dbReference type="InterPro" id="IPR009003">
    <property type="entry name" value="Peptidase_S1_PA"/>
</dbReference>
<dbReference type="EMBL" id="JASZZN010000006">
    <property type="protein sequence ID" value="MDM4015697.1"/>
    <property type="molecule type" value="Genomic_DNA"/>
</dbReference>
<dbReference type="Proteomes" id="UP001239462">
    <property type="component" value="Unassembled WGS sequence"/>
</dbReference>
<organism evidence="2 3">
    <name type="scientific">Roseiconus lacunae</name>
    <dbReference type="NCBI Taxonomy" id="2605694"/>
    <lineage>
        <taxon>Bacteria</taxon>
        <taxon>Pseudomonadati</taxon>
        <taxon>Planctomycetota</taxon>
        <taxon>Planctomycetia</taxon>
        <taxon>Pirellulales</taxon>
        <taxon>Pirellulaceae</taxon>
        <taxon>Roseiconus</taxon>
    </lineage>
</organism>
<reference evidence="2 3" key="1">
    <citation type="submission" date="2023-06" db="EMBL/GenBank/DDBJ databases">
        <title>Roseiconus lacunae JC819 isolated from Gulf of Mannar region, Tamil Nadu.</title>
        <authorList>
            <person name="Pk S."/>
            <person name="Ch S."/>
            <person name="Ch V.R."/>
        </authorList>
    </citation>
    <scope>NUCLEOTIDE SEQUENCE [LARGE SCALE GENOMIC DNA]</scope>
    <source>
        <strain evidence="2 3">JC819</strain>
    </source>
</reference>
<sequence>MSGCQPQPLSEQPSPLAQQQTVSGPDVPANAIWRAYFALGEKAIQPDKVNATGFACRFPTGEKKTTYLVTVLHAAEERETPFTELDEVERIRQSIRTIGATEAYGASDSMKVIGMMADPPTDQLSDESSILYDVALVEPGKVGMKAFGLAAAPVTVDSKVYLATAVYGGAPASQTTHEAKITAVNPDGTIAYRFVNERLSLQAADGAPLLDESGEVVGMHVHADEATDGVAGIGISMPDYWKRYTESLDS</sequence>
<feature type="compositionally biased region" description="Low complexity" evidence="1">
    <location>
        <begin position="1"/>
        <end position="20"/>
    </location>
</feature>
<keyword evidence="3" id="KW-1185">Reference proteome</keyword>
<dbReference type="RefSeq" id="WP_289163202.1">
    <property type="nucleotide sequence ID" value="NZ_JASZZN010000006.1"/>
</dbReference>